<gene>
    <name evidence="3" type="ORF">Metal_0685</name>
</gene>
<organism evidence="3 4">
    <name type="scientific">Methylomicrobium album BG8</name>
    <dbReference type="NCBI Taxonomy" id="686340"/>
    <lineage>
        <taxon>Bacteria</taxon>
        <taxon>Pseudomonadati</taxon>
        <taxon>Pseudomonadota</taxon>
        <taxon>Gammaproteobacteria</taxon>
        <taxon>Methylococcales</taxon>
        <taxon>Methylococcaceae</taxon>
        <taxon>Methylomicrobium</taxon>
    </lineage>
</organism>
<keyword evidence="2" id="KW-0732">Signal</keyword>
<evidence type="ECO:0008006" key="5">
    <source>
        <dbReference type="Google" id="ProtNLM"/>
    </source>
</evidence>
<sequence>MTIKMINMLSGIMLGLGAVTVYAEENHLQQAVEHTMMAAKQTDGKAIAQHAQEALTHAVTADQHLDAGIKSLQEAVNQGNQNNGSAAQKAAQEASQHLTAAQ</sequence>
<dbReference type="HOGENOM" id="CLU_130934_2_0_6"/>
<dbReference type="GO" id="GO:0046872">
    <property type="term" value="F:metal ion binding"/>
    <property type="evidence" value="ECO:0007669"/>
    <property type="project" value="InterPro"/>
</dbReference>
<dbReference type="AlphaFoldDB" id="H8GPR2"/>
<protein>
    <recommendedName>
        <fullName evidence="5">Small metal-binding protein</fullName>
    </recommendedName>
</protein>
<dbReference type="CDD" id="cd13840">
    <property type="entry name" value="SMBP_like"/>
    <property type="match status" value="1"/>
</dbReference>
<dbReference type="Pfam" id="PF16785">
    <property type="entry name" value="SMBP"/>
    <property type="match status" value="1"/>
</dbReference>
<name>H8GPR2_METAL</name>
<dbReference type="RefSeq" id="WP_005369624.1">
    <property type="nucleotide sequence ID" value="NZ_CM001475.1"/>
</dbReference>
<keyword evidence="4" id="KW-1185">Reference proteome</keyword>
<dbReference type="eggNOG" id="ENOG50315S4">
    <property type="taxonomic scope" value="Bacteria"/>
</dbReference>
<feature type="region of interest" description="Disordered" evidence="1">
    <location>
        <begin position="77"/>
        <end position="102"/>
    </location>
</feature>
<dbReference type="EMBL" id="CM001475">
    <property type="protein sequence ID" value="EIC28524.1"/>
    <property type="molecule type" value="Genomic_DNA"/>
</dbReference>
<dbReference type="InterPro" id="IPR031877">
    <property type="entry name" value="SmbP"/>
</dbReference>
<dbReference type="Proteomes" id="UP000005090">
    <property type="component" value="Chromosome"/>
</dbReference>
<proteinExistence type="predicted"/>
<evidence type="ECO:0000313" key="3">
    <source>
        <dbReference type="EMBL" id="EIC28524.1"/>
    </source>
</evidence>
<accession>H8GPR2</accession>
<evidence type="ECO:0000256" key="2">
    <source>
        <dbReference type="SAM" id="SignalP"/>
    </source>
</evidence>
<feature type="compositionally biased region" description="Low complexity" evidence="1">
    <location>
        <begin position="77"/>
        <end position="96"/>
    </location>
</feature>
<feature type="signal peptide" evidence="2">
    <location>
        <begin position="1"/>
        <end position="23"/>
    </location>
</feature>
<evidence type="ECO:0000256" key="1">
    <source>
        <dbReference type="SAM" id="MobiDB-lite"/>
    </source>
</evidence>
<dbReference type="Gene3D" id="1.20.120.660">
    <property type="entry name" value="IL-4 antagonist (De novo design) like domain"/>
    <property type="match status" value="1"/>
</dbReference>
<feature type="chain" id="PRO_5003611822" description="Small metal-binding protein" evidence="2">
    <location>
        <begin position="24"/>
        <end position="102"/>
    </location>
</feature>
<reference evidence="3 4" key="1">
    <citation type="journal article" date="2013" name="Genome Announc.">
        <title>Genome Sequence of the Obligate Gammaproteobacterial Methanotroph Methylomicrobium album Strain BG8.</title>
        <authorList>
            <person name="Kits K.D."/>
            <person name="Kalyuzhnaya M.G."/>
            <person name="Klotz M.G."/>
            <person name="Jetten M.S."/>
            <person name="Op den Camp H.J."/>
            <person name="Vuilleumier S."/>
            <person name="Bringel F."/>
            <person name="Dispirito A.A."/>
            <person name="Murrell J.C."/>
            <person name="Bruce D."/>
            <person name="Cheng J.F."/>
            <person name="Copeland A."/>
            <person name="Goodwin L."/>
            <person name="Hauser L."/>
            <person name="Lajus A."/>
            <person name="Land M.L."/>
            <person name="Lapidus A."/>
            <person name="Lucas S."/>
            <person name="Medigue C."/>
            <person name="Pitluck S."/>
            <person name="Woyke T."/>
            <person name="Zeytun A."/>
            <person name="Stein L.Y."/>
        </authorList>
    </citation>
    <scope>NUCLEOTIDE SEQUENCE [LARGE SCALE GENOMIC DNA]</scope>
    <source>
        <strain evidence="3 4">BG8</strain>
    </source>
</reference>
<evidence type="ECO:0000313" key="4">
    <source>
        <dbReference type="Proteomes" id="UP000005090"/>
    </source>
</evidence>